<dbReference type="Proteomes" id="UP000242637">
    <property type="component" value="Chromosome 1"/>
</dbReference>
<dbReference type="GO" id="GO:0003700">
    <property type="term" value="F:DNA-binding transcription factor activity"/>
    <property type="evidence" value="ECO:0007669"/>
    <property type="project" value="InterPro"/>
</dbReference>
<evidence type="ECO:0000259" key="7">
    <source>
        <dbReference type="PROSITE" id="PS50931"/>
    </source>
</evidence>
<comment type="similarity">
    <text evidence="1">Belongs to the LysR transcriptional regulatory family.</text>
</comment>
<dbReference type="STRING" id="1121387.GCA_000429885_01174"/>
<evidence type="ECO:0000256" key="6">
    <source>
        <dbReference type="SAM" id="MobiDB-lite"/>
    </source>
</evidence>
<evidence type="ECO:0000256" key="3">
    <source>
        <dbReference type="ARBA" id="ARBA00023125"/>
    </source>
</evidence>
<dbReference type="InterPro" id="IPR017685">
    <property type="entry name" value="ArgP"/>
</dbReference>
<keyword evidence="9" id="KW-1185">Reference proteome</keyword>
<dbReference type="NCBIfam" id="NF002964">
    <property type="entry name" value="PRK03635.1"/>
    <property type="match status" value="1"/>
</dbReference>
<accession>A0A239VEU7</accession>
<organism evidence="8 9">
    <name type="scientific">Dermatophilus congolensis</name>
    <dbReference type="NCBI Taxonomy" id="1863"/>
    <lineage>
        <taxon>Bacteria</taxon>
        <taxon>Bacillati</taxon>
        <taxon>Actinomycetota</taxon>
        <taxon>Actinomycetes</taxon>
        <taxon>Micrococcales</taxon>
        <taxon>Dermatophilaceae</taxon>
        <taxon>Dermatophilus</taxon>
    </lineage>
</organism>
<evidence type="ECO:0000313" key="9">
    <source>
        <dbReference type="Proteomes" id="UP000242637"/>
    </source>
</evidence>
<evidence type="ECO:0000256" key="1">
    <source>
        <dbReference type="ARBA" id="ARBA00009437"/>
    </source>
</evidence>
<proteinExistence type="inferred from homology"/>
<dbReference type="InterPro" id="IPR000847">
    <property type="entry name" value="LysR_HTH_N"/>
</dbReference>
<feature type="domain" description="HTH lysR-type" evidence="7">
    <location>
        <begin position="3"/>
        <end position="59"/>
    </location>
</feature>
<name>A0A239VEU7_9MICO</name>
<protein>
    <submittedName>
        <fullName evidence="8">Uncharacterized HTH-type transcriptional regulator Rv1985c/MT2039</fullName>
    </submittedName>
</protein>
<dbReference type="SUPFAM" id="SSF46785">
    <property type="entry name" value="Winged helix' DNA-binding domain"/>
    <property type="match status" value="1"/>
</dbReference>
<dbReference type="Pfam" id="PF00126">
    <property type="entry name" value="HTH_1"/>
    <property type="match status" value="1"/>
</dbReference>
<keyword evidence="3" id="KW-0238">DNA-binding</keyword>
<evidence type="ECO:0000256" key="2">
    <source>
        <dbReference type="ARBA" id="ARBA00023015"/>
    </source>
</evidence>
<dbReference type="KEGG" id="dco:SAMEA4475696_0913"/>
<reference evidence="8 9" key="1">
    <citation type="submission" date="2017-06" db="EMBL/GenBank/DDBJ databases">
        <authorList>
            <consortium name="Pathogen Informatics"/>
        </authorList>
    </citation>
    <scope>NUCLEOTIDE SEQUENCE [LARGE SCALE GENOMIC DNA]</scope>
    <source>
        <strain evidence="8 9">NCTC13039</strain>
    </source>
</reference>
<keyword evidence="2" id="KW-0805">Transcription regulation</keyword>
<dbReference type="Gene3D" id="3.40.190.290">
    <property type="match status" value="1"/>
</dbReference>
<dbReference type="InterPro" id="IPR036390">
    <property type="entry name" value="WH_DNA-bd_sf"/>
</dbReference>
<dbReference type="EMBL" id="LT906453">
    <property type="protein sequence ID" value="SNV20094.1"/>
    <property type="molecule type" value="Genomic_DNA"/>
</dbReference>
<dbReference type="RefSeq" id="WP_051277491.1">
    <property type="nucleotide sequence ID" value="NZ_JAAFNI010000001.1"/>
</dbReference>
<dbReference type="SUPFAM" id="SSF53850">
    <property type="entry name" value="Periplasmic binding protein-like II"/>
    <property type="match status" value="1"/>
</dbReference>
<dbReference type="PANTHER" id="PTHR30579">
    <property type="entry name" value="TRANSCRIPTIONAL REGULATOR"/>
    <property type="match status" value="1"/>
</dbReference>
<dbReference type="Pfam" id="PF03466">
    <property type="entry name" value="LysR_substrate"/>
    <property type="match status" value="1"/>
</dbReference>
<evidence type="ECO:0000256" key="4">
    <source>
        <dbReference type="ARBA" id="ARBA00023159"/>
    </source>
</evidence>
<dbReference type="PROSITE" id="PS50931">
    <property type="entry name" value="HTH_LYSR"/>
    <property type="match status" value="1"/>
</dbReference>
<keyword evidence="5" id="KW-0804">Transcription</keyword>
<dbReference type="GeneID" id="63459162"/>
<dbReference type="NCBIfam" id="TIGR03298">
    <property type="entry name" value="argP"/>
    <property type="match status" value="1"/>
</dbReference>
<dbReference type="AlphaFoldDB" id="A0A239VEU7"/>
<gene>
    <name evidence="8" type="ORF">SAMEA4475696_00913</name>
</gene>
<keyword evidence="4" id="KW-0010">Activator</keyword>
<dbReference type="Gene3D" id="1.10.10.10">
    <property type="entry name" value="Winged helix-like DNA-binding domain superfamily/Winged helix DNA-binding domain"/>
    <property type="match status" value="1"/>
</dbReference>
<evidence type="ECO:0000256" key="5">
    <source>
        <dbReference type="ARBA" id="ARBA00023163"/>
    </source>
</evidence>
<dbReference type="InterPro" id="IPR005119">
    <property type="entry name" value="LysR_subst-bd"/>
</dbReference>
<dbReference type="GO" id="GO:0003677">
    <property type="term" value="F:DNA binding"/>
    <property type="evidence" value="ECO:0007669"/>
    <property type="project" value="UniProtKB-KW"/>
</dbReference>
<feature type="region of interest" description="Disordered" evidence="6">
    <location>
        <begin position="294"/>
        <end position="315"/>
    </location>
</feature>
<dbReference type="InterPro" id="IPR050176">
    <property type="entry name" value="LTTR"/>
</dbReference>
<dbReference type="OrthoDB" id="3252676at2"/>
<dbReference type="PANTHER" id="PTHR30579:SF2">
    <property type="entry name" value="HTH-TYPE TRANSCRIPTIONAL REGULATOR ARGP"/>
    <property type="match status" value="1"/>
</dbReference>
<sequence length="315" mass="33833">MRLDLDRLNTLIAILEEGAFDAAAHTLGITPSAVSQRIRALESDVGHILIIRSTPCTATPAGHVLVRLARQMRLLEAEALATLHEDTGRPTELPLAVNADSLATWLIPAMHDIAHLDILLHLTIANEEVTSELLRTGDALGAVTSDPTPVQGCSTTPLGAMRYIPVATPSIVERHTTRNGFDWNSAPSIRYDADDRLQIRVIESQGITPSTTRHHAHVIPSAEGFAAAIRAGLGWGVLPAALLDDDIERGHLIQLPAHNQDVPLYWQRRRITSGILDSIGAILEHTAAQHLIPLTTTTPPPGSQGHLPPLSPSGS</sequence>
<dbReference type="InterPro" id="IPR036388">
    <property type="entry name" value="WH-like_DNA-bd_sf"/>
</dbReference>
<evidence type="ECO:0000313" key="8">
    <source>
        <dbReference type="EMBL" id="SNV20094.1"/>
    </source>
</evidence>